<feature type="transmembrane region" description="Helical" evidence="1">
    <location>
        <begin position="96"/>
        <end position="129"/>
    </location>
</feature>
<keyword evidence="3" id="KW-1185">Reference proteome</keyword>
<evidence type="ECO:0000256" key="1">
    <source>
        <dbReference type="SAM" id="Phobius"/>
    </source>
</evidence>
<organism evidence="2 3">
    <name type="scientific">Treponema rectale</name>
    <dbReference type="NCBI Taxonomy" id="744512"/>
    <lineage>
        <taxon>Bacteria</taxon>
        <taxon>Pseudomonadati</taxon>
        <taxon>Spirochaetota</taxon>
        <taxon>Spirochaetia</taxon>
        <taxon>Spirochaetales</taxon>
        <taxon>Treponemataceae</taxon>
        <taxon>Treponema</taxon>
    </lineage>
</organism>
<name>A0A840SCY6_9SPIR</name>
<reference evidence="2 3" key="1">
    <citation type="submission" date="2020-08" db="EMBL/GenBank/DDBJ databases">
        <title>Genomic Encyclopedia of Type Strains, Phase IV (KMG-IV): sequencing the most valuable type-strain genomes for metagenomic binning, comparative biology and taxonomic classification.</title>
        <authorList>
            <person name="Goeker M."/>
        </authorList>
    </citation>
    <scope>NUCLEOTIDE SEQUENCE [LARGE SCALE GENOMIC DNA]</scope>
    <source>
        <strain evidence="2 3">DSM 103679</strain>
    </source>
</reference>
<dbReference type="Pfam" id="PF16316">
    <property type="entry name" value="DUF4956"/>
    <property type="match status" value="1"/>
</dbReference>
<accession>A0A840SCY6</accession>
<gene>
    <name evidence="2" type="ORF">HNP77_001083</name>
</gene>
<dbReference type="RefSeq" id="WP_184652159.1">
    <property type="nucleotide sequence ID" value="NZ_JACHFR010000002.1"/>
</dbReference>
<protein>
    <recommendedName>
        <fullName evidence="4">DUF4956 domain-containing protein</fullName>
    </recommendedName>
</protein>
<dbReference type="PROSITE" id="PS51257">
    <property type="entry name" value="PROKAR_LIPOPROTEIN"/>
    <property type="match status" value="1"/>
</dbReference>
<dbReference type="AlphaFoldDB" id="A0A840SCY6"/>
<evidence type="ECO:0000313" key="3">
    <source>
        <dbReference type="Proteomes" id="UP000578697"/>
    </source>
</evidence>
<keyword evidence="1" id="KW-1133">Transmembrane helix</keyword>
<feature type="transmembrane region" description="Helical" evidence="1">
    <location>
        <begin position="48"/>
        <end position="67"/>
    </location>
</feature>
<dbReference type="Proteomes" id="UP000578697">
    <property type="component" value="Unassembled WGS sequence"/>
</dbReference>
<evidence type="ECO:0000313" key="2">
    <source>
        <dbReference type="EMBL" id="MBB5218714.1"/>
    </source>
</evidence>
<proteinExistence type="predicted"/>
<feature type="transmembrane region" description="Helical" evidence="1">
    <location>
        <begin position="15"/>
        <end position="36"/>
    </location>
</feature>
<keyword evidence="1" id="KW-0812">Transmembrane</keyword>
<evidence type="ECO:0008006" key="4">
    <source>
        <dbReference type="Google" id="ProtNLM"/>
    </source>
</evidence>
<dbReference type="EMBL" id="JACHFR010000002">
    <property type="protein sequence ID" value="MBB5218714.1"/>
    <property type="molecule type" value="Genomic_DNA"/>
</dbReference>
<keyword evidence="1" id="KW-0472">Membrane</keyword>
<dbReference type="InterPro" id="IPR032531">
    <property type="entry name" value="DUF4956"/>
</dbReference>
<comment type="caution">
    <text evidence="2">The sequence shown here is derived from an EMBL/GenBank/DDBJ whole genome shotgun (WGS) entry which is preliminary data.</text>
</comment>
<sequence length="224" mass="25549">MKEFLLGFSIKAEDVTIFMNMILGLIAGVMISCGYILANRNKKFSKNFVITVMLLPVIMTIVIPFIASDLKKTLSLAGVFALCRFRSIPGDSKDILYVFFSIATGLIIGLNSYFVGFLLVFCVSIIFVLTSRLWKVEDKQILKITIPEDMNYKDVFTDIFEKYVEKYDVKNVKTSNMGTLFTISYWIQPKKNIDTKAFIDELRTRNGNLNIIIENPEDMMVPVL</sequence>